<protein>
    <submittedName>
        <fullName evidence="2">DUF3784 domain-containing protein</fullName>
    </submittedName>
</protein>
<gene>
    <name evidence="2" type="ORF">H9630_06750</name>
</gene>
<evidence type="ECO:0000313" key="2">
    <source>
        <dbReference type="EMBL" id="MBD8014515.1"/>
    </source>
</evidence>
<dbReference type="InterPro" id="IPR017259">
    <property type="entry name" value="UCP037672"/>
</dbReference>
<keyword evidence="1" id="KW-0472">Membrane</keyword>
<feature type="transmembrane region" description="Helical" evidence="1">
    <location>
        <begin position="6"/>
        <end position="31"/>
    </location>
</feature>
<accession>A0ABR8WBW2</accession>
<evidence type="ECO:0000313" key="3">
    <source>
        <dbReference type="Proteomes" id="UP000658980"/>
    </source>
</evidence>
<dbReference type="Proteomes" id="UP000658980">
    <property type="component" value="Unassembled WGS sequence"/>
</dbReference>
<feature type="transmembrane region" description="Helical" evidence="1">
    <location>
        <begin position="78"/>
        <end position="97"/>
    </location>
</feature>
<keyword evidence="1" id="KW-0812">Transmembrane</keyword>
<comment type="caution">
    <text evidence="2">The sequence shown here is derived from an EMBL/GenBank/DDBJ whole genome shotgun (WGS) entry which is preliminary data.</text>
</comment>
<name>A0ABR8WBW2_9BACL</name>
<keyword evidence="1" id="KW-1133">Transmembrane helix</keyword>
<organism evidence="2 3">
    <name type="scientific">Planococcus wigleyi</name>
    <dbReference type="NCBI Taxonomy" id="2762216"/>
    <lineage>
        <taxon>Bacteria</taxon>
        <taxon>Bacillati</taxon>
        <taxon>Bacillota</taxon>
        <taxon>Bacilli</taxon>
        <taxon>Bacillales</taxon>
        <taxon>Caryophanaceae</taxon>
        <taxon>Planococcus</taxon>
    </lineage>
</organism>
<dbReference type="RefSeq" id="WP_191714742.1">
    <property type="nucleotide sequence ID" value="NZ_JACSPU010000002.1"/>
</dbReference>
<dbReference type="Pfam" id="PF12650">
    <property type="entry name" value="DUF3784"/>
    <property type="match status" value="1"/>
</dbReference>
<evidence type="ECO:0000256" key="1">
    <source>
        <dbReference type="SAM" id="Phobius"/>
    </source>
</evidence>
<reference evidence="2 3" key="1">
    <citation type="submission" date="2020-08" db="EMBL/GenBank/DDBJ databases">
        <title>A Genomic Blueprint of the Chicken Gut Microbiome.</title>
        <authorList>
            <person name="Gilroy R."/>
            <person name="Ravi A."/>
            <person name="Getino M."/>
            <person name="Pursley I."/>
            <person name="Horton D.L."/>
            <person name="Alikhan N.-F."/>
            <person name="Baker D."/>
            <person name="Gharbi K."/>
            <person name="Hall N."/>
            <person name="Watson M."/>
            <person name="Adriaenssens E.M."/>
            <person name="Foster-Nyarko E."/>
            <person name="Jarju S."/>
            <person name="Secka A."/>
            <person name="Antonio M."/>
            <person name="Oren A."/>
            <person name="Chaudhuri R."/>
            <person name="La Ragione R.M."/>
            <person name="Hildebrand F."/>
            <person name="Pallen M.J."/>
        </authorList>
    </citation>
    <scope>NUCLEOTIDE SEQUENCE [LARGE SCALE GENOMIC DNA]</scope>
    <source>
        <strain evidence="2 3">Sa1BUA13</strain>
    </source>
</reference>
<dbReference type="EMBL" id="JACSPU010000002">
    <property type="protein sequence ID" value="MBD8014515.1"/>
    <property type="molecule type" value="Genomic_DNA"/>
</dbReference>
<proteinExistence type="predicted"/>
<keyword evidence="3" id="KW-1185">Reference proteome</keyword>
<sequence length="108" mass="11918">MMEMLIPLVGMILLLILGIALLQGKGAWLIAGYNTLSDEEKAKYDEKALCKATGKMMFGITFSTVFIFLGELFQVEGLIIAGVVLMVVIILVGIIYINTGNRYLKKEE</sequence>
<feature type="transmembrane region" description="Helical" evidence="1">
    <location>
        <begin position="52"/>
        <end position="72"/>
    </location>
</feature>